<comment type="caution">
    <text evidence="6">The sequence shown here is derived from an EMBL/GenBank/DDBJ whole genome shotgun (WGS) entry which is preliminary data.</text>
</comment>
<evidence type="ECO:0000256" key="3">
    <source>
        <dbReference type="ARBA" id="ARBA00022989"/>
    </source>
</evidence>
<dbReference type="GO" id="GO:0005886">
    <property type="term" value="C:plasma membrane"/>
    <property type="evidence" value="ECO:0007669"/>
    <property type="project" value="UniProtKB-SubCell"/>
</dbReference>
<keyword evidence="5" id="KW-1003">Cell membrane</keyword>
<dbReference type="PANTHER" id="PTHR43483">
    <property type="entry name" value="MEMBRANE TRANSPORTER PROTEIN HI_0806-RELATED"/>
    <property type="match status" value="1"/>
</dbReference>
<keyword evidence="2 5" id="KW-0812">Transmembrane</keyword>
<protein>
    <recommendedName>
        <fullName evidence="5">Probable membrane transporter protein</fullName>
    </recommendedName>
</protein>
<dbReference type="InterPro" id="IPR002781">
    <property type="entry name" value="TM_pro_TauE-like"/>
</dbReference>
<dbReference type="EMBL" id="PNIK01000043">
    <property type="protein sequence ID" value="PMP67652.1"/>
    <property type="molecule type" value="Genomic_DNA"/>
</dbReference>
<sequence>MNLPFTYTFPISGVTTSILVPSIVSFFISFLCASGGISGAFLLLPFQVSILGFTTPSVSATNHLYNVFAIPFGVYRYWKEKRFYYPLTLIIILGTLPGVIIGYFLRISFFEELKKFKLLVGLVLFIIAIRLIYEFFTVKKETRFSPDPPQTLIFNWKTLKFIYSEETFILNSSFITFLAFIIGIIGGIYGIGGGALMAPILLAFFKIPAYIFAGATLAGTCITSVFGVIIFTLGGNPPDWLLGLLFGIGGALGLSLGARIQKYMPQKLIRIIIMVAIFFISFRYIISFFK</sequence>
<gene>
    <name evidence="6" type="ORF">C0190_02925</name>
</gene>
<feature type="transmembrane region" description="Helical" evidence="5">
    <location>
        <begin position="240"/>
        <end position="256"/>
    </location>
</feature>
<evidence type="ECO:0000313" key="7">
    <source>
        <dbReference type="Proteomes" id="UP000235460"/>
    </source>
</evidence>
<comment type="similarity">
    <text evidence="5">Belongs to the 4-toluene sulfonate uptake permease (TSUP) (TC 2.A.102) family.</text>
</comment>
<proteinExistence type="inferred from homology"/>
<evidence type="ECO:0000256" key="4">
    <source>
        <dbReference type="ARBA" id="ARBA00023136"/>
    </source>
</evidence>
<feature type="transmembrane region" description="Helical" evidence="5">
    <location>
        <begin position="20"/>
        <end position="46"/>
    </location>
</feature>
<feature type="transmembrane region" description="Helical" evidence="5">
    <location>
        <begin position="209"/>
        <end position="234"/>
    </location>
</feature>
<dbReference type="Proteomes" id="UP000235460">
    <property type="component" value="Unassembled WGS sequence"/>
</dbReference>
<organism evidence="6 7">
    <name type="scientific">Thermodesulfobacterium geofontis</name>
    <dbReference type="NCBI Taxonomy" id="1295609"/>
    <lineage>
        <taxon>Bacteria</taxon>
        <taxon>Pseudomonadati</taxon>
        <taxon>Thermodesulfobacteriota</taxon>
        <taxon>Thermodesulfobacteria</taxon>
        <taxon>Thermodesulfobacteriales</taxon>
        <taxon>Thermodesulfobacteriaceae</taxon>
        <taxon>Thermodesulfobacterium</taxon>
    </lineage>
</organism>
<reference evidence="6 7" key="1">
    <citation type="submission" date="2018-01" db="EMBL/GenBank/DDBJ databases">
        <title>Metagenomic assembled genomes from two thermal pools in the Uzon Caldera, Kamchatka, Russia.</title>
        <authorList>
            <person name="Wilkins L."/>
            <person name="Ettinger C."/>
        </authorList>
    </citation>
    <scope>NUCLEOTIDE SEQUENCE [LARGE SCALE GENOMIC DNA]</scope>
    <source>
        <strain evidence="6">ZAV-08</strain>
    </source>
</reference>
<evidence type="ECO:0000256" key="1">
    <source>
        <dbReference type="ARBA" id="ARBA00004141"/>
    </source>
</evidence>
<keyword evidence="3 5" id="KW-1133">Transmembrane helix</keyword>
<feature type="transmembrane region" description="Helical" evidence="5">
    <location>
        <begin position="268"/>
        <end position="286"/>
    </location>
</feature>
<dbReference type="PANTHER" id="PTHR43483:SF3">
    <property type="entry name" value="MEMBRANE TRANSPORTER PROTEIN HI_0806-RELATED"/>
    <property type="match status" value="1"/>
</dbReference>
<name>A0A2N7PP78_9BACT</name>
<evidence type="ECO:0000256" key="2">
    <source>
        <dbReference type="ARBA" id="ARBA00022692"/>
    </source>
</evidence>
<feature type="transmembrane region" description="Helical" evidence="5">
    <location>
        <begin position="116"/>
        <end position="136"/>
    </location>
</feature>
<evidence type="ECO:0000313" key="6">
    <source>
        <dbReference type="EMBL" id="PMP67652.1"/>
    </source>
</evidence>
<dbReference type="Pfam" id="PF01925">
    <property type="entry name" value="TauE"/>
    <property type="match status" value="1"/>
</dbReference>
<accession>A0A2N7PP78</accession>
<comment type="subcellular location">
    <subcellularLocation>
        <location evidence="5">Cell membrane</location>
        <topology evidence="5">Multi-pass membrane protein</topology>
    </subcellularLocation>
    <subcellularLocation>
        <location evidence="1">Membrane</location>
        <topology evidence="1">Multi-pass membrane protein</topology>
    </subcellularLocation>
</comment>
<keyword evidence="4 5" id="KW-0472">Membrane</keyword>
<feature type="transmembrane region" description="Helical" evidence="5">
    <location>
        <begin position="174"/>
        <end position="202"/>
    </location>
</feature>
<evidence type="ECO:0000256" key="5">
    <source>
        <dbReference type="RuleBase" id="RU363041"/>
    </source>
</evidence>
<feature type="transmembrane region" description="Helical" evidence="5">
    <location>
        <begin position="84"/>
        <end position="104"/>
    </location>
</feature>
<dbReference type="AlphaFoldDB" id="A0A2N7PP78"/>